<evidence type="ECO:0000313" key="3">
    <source>
        <dbReference type="Proteomes" id="UP000298390"/>
    </source>
</evidence>
<dbReference type="STRING" id="34475.A0A4Y9XLX5"/>
<evidence type="ECO:0000256" key="1">
    <source>
        <dbReference type="SAM" id="MobiDB-lite"/>
    </source>
</evidence>
<evidence type="ECO:0000313" key="2">
    <source>
        <dbReference type="EMBL" id="TFY51086.1"/>
    </source>
</evidence>
<proteinExistence type="predicted"/>
<feature type="compositionally biased region" description="Basic residues" evidence="1">
    <location>
        <begin position="390"/>
        <end position="407"/>
    </location>
</feature>
<sequence length="730" mass="82711">MADANVAIGSSQWSKFTVKPTPHLHTRPLTAFDAVVAADADDHVNIITSPTESWIPEFPIITNREITTYADGLWGPQEYTRWPQIFSESIFHHACIPLKGSPDAPADSVYDGFGSFFFTDTALNFDDIYDCETPGFGRMDTKVLTELKAQAELAICKLRAAEAAVSARDAAPDNNPNIGRDPHTHNRHVYPPPLFSSLGNNLKILLRNAVDRLQYLPCTRAHVLVTGRMAHRLILEIYGLSIYRTVVVHRLANPTPNAIGRALRVRGAFVRNAASAQLLFRLGIPFWFLQRFRLDINIHRVVRPKSWTDDLNSMPVGMKVPKSWYDADGTQQDPARWVHPSLLYVCTTLCSSTLPRLEDVIVSEAPATKRHKGPLGPPSQEKSQCASGSKQKKVRRGGKHRATHPRPFHAAFAYESPPSDILADTPNWQRALRQVSPLPNPPPKAAVYYFPPPFIFTSAGDKLGRYIHNYARIRMFCRQRLLEPHFEGRPLKISEWKHALYGDYRVDDSTATPSSEAAIDQNARMRHEHKQAVRRLFATSAGLASYSEDMWPRFRRDRITFSQAASDRALAREVIWEVNEMNWRCELRALNALIVGAERSEWVRWEQEQAVCGVWQEALAVTGHSALFCSGQSKFCWTPVIEDGWQQRGRNLTAFIRIMSRWPNFPSTLRDRLFTLTKHDQPEEFDRLESIAVDFYVSTFVSQYHRLPCVPLRRLVNPPSVLSASEGMSA</sequence>
<name>A0A4Y9XLX5_9APHY</name>
<reference evidence="2 3" key="1">
    <citation type="submission" date="2019-01" db="EMBL/GenBank/DDBJ databases">
        <title>Genome sequencing of the rare red list fungi Fomitopsis rosea.</title>
        <authorList>
            <person name="Buettner E."/>
            <person name="Kellner H."/>
        </authorList>
    </citation>
    <scope>NUCLEOTIDE SEQUENCE [LARGE SCALE GENOMIC DNA]</scope>
    <source>
        <strain evidence="2 3">DSM 105464</strain>
    </source>
</reference>
<accession>A0A4Y9XLX5</accession>
<dbReference type="Proteomes" id="UP000298390">
    <property type="component" value="Unassembled WGS sequence"/>
</dbReference>
<comment type="caution">
    <text evidence="2">The sequence shown here is derived from an EMBL/GenBank/DDBJ whole genome shotgun (WGS) entry which is preliminary data.</text>
</comment>
<gene>
    <name evidence="2" type="ORF">EVJ58_g10748</name>
</gene>
<dbReference type="AlphaFoldDB" id="A0A4Y9XLX5"/>
<organism evidence="2 3">
    <name type="scientific">Rhodofomes roseus</name>
    <dbReference type="NCBI Taxonomy" id="34475"/>
    <lineage>
        <taxon>Eukaryota</taxon>
        <taxon>Fungi</taxon>
        <taxon>Dikarya</taxon>
        <taxon>Basidiomycota</taxon>
        <taxon>Agaricomycotina</taxon>
        <taxon>Agaricomycetes</taxon>
        <taxon>Polyporales</taxon>
        <taxon>Rhodofomes</taxon>
    </lineage>
</organism>
<feature type="compositionally biased region" description="Polar residues" evidence="1">
    <location>
        <begin position="380"/>
        <end position="389"/>
    </location>
</feature>
<protein>
    <submittedName>
        <fullName evidence="2">Uncharacterized protein</fullName>
    </submittedName>
</protein>
<dbReference type="EMBL" id="SEKV01001285">
    <property type="protein sequence ID" value="TFY51086.1"/>
    <property type="molecule type" value="Genomic_DNA"/>
</dbReference>
<feature type="region of interest" description="Disordered" evidence="1">
    <location>
        <begin position="367"/>
        <end position="407"/>
    </location>
</feature>